<dbReference type="AlphaFoldDB" id="A0A9N8MMR3"/>
<dbReference type="InterPro" id="IPR023346">
    <property type="entry name" value="Lysozyme-like_dom_sf"/>
</dbReference>
<evidence type="ECO:0000313" key="2">
    <source>
        <dbReference type="EMBL" id="CAE6872439.1"/>
    </source>
</evidence>
<dbReference type="Gene3D" id="2.70.70.10">
    <property type="entry name" value="Glucose Permease (Domain IIA)"/>
    <property type="match status" value="1"/>
</dbReference>
<feature type="region of interest" description="Disordered" evidence="1">
    <location>
        <begin position="1"/>
        <end position="20"/>
    </location>
</feature>
<dbReference type="CDD" id="cd12797">
    <property type="entry name" value="M23_peptidase"/>
    <property type="match status" value="1"/>
</dbReference>
<proteinExistence type="predicted"/>
<protein>
    <submittedName>
        <fullName evidence="2">Uncharacterized protein</fullName>
    </submittedName>
</protein>
<dbReference type="RefSeq" id="WP_201138886.1">
    <property type="nucleotide sequence ID" value="NZ_CAJNAS010000003.1"/>
</dbReference>
<dbReference type="Gene3D" id="1.10.530.10">
    <property type="match status" value="1"/>
</dbReference>
<dbReference type="SUPFAM" id="SSF53955">
    <property type="entry name" value="Lysozyme-like"/>
    <property type="match status" value="1"/>
</dbReference>
<dbReference type="EMBL" id="CAJNAS010000003">
    <property type="protein sequence ID" value="CAE6872439.1"/>
    <property type="molecule type" value="Genomic_DNA"/>
</dbReference>
<comment type="caution">
    <text evidence="2">The sequence shown here is derived from an EMBL/GenBank/DDBJ whole genome shotgun (WGS) entry which is preliminary data.</text>
</comment>
<name>A0A9N8MMR3_9BURK</name>
<dbReference type="InterPro" id="IPR011055">
    <property type="entry name" value="Dup_hybrid_motif"/>
</dbReference>
<gene>
    <name evidence="2" type="ORF">R70211_01360</name>
</gene>
<evidence type="ECO:0000313" key="3">
    <source>
        <dbReference type="Proteomes" id="UP000675121"/>
    </source>
</evidence>
<sequence length="779" mass="87863">MIISPPFLPQSGLTSSDQQDTDPMMTAVEAYEPGYHGVFPVTFDRRWHCGSHLLPDMIDEPVRAIADGEVVAYRIGQNPISDGHIEEATGQEAPNTNNGFVLLRHVTDTGEGRIITFYSLYMHLLDLTAQQQLSTPSANPPQNTSPTALAAWLLEAGDEVKQGSGRKVFRKDILGYCGQSQGLRHLHFEIFMTEQDYSAWFERSGHAVQLGVKDLVQPTSNDWWGHTYYVIPGSVEFLDVPDGLHDTPHFPTLSRGKLPHDGSKLYVEAYFHSGQRYTRAWLDENGDGNIVLLTPQPVRDRCNNYEYNLYERAMTLYTTCPSDGYELLRFGRILSDTPTLTAQNSPTWVAVPFNSGGTQGYVDINKTFILKLSDADFPFFTGWRKIDSDNAPLDANGLFSYRKLRQLVGDATASAHEGSQDDPKFSLDEQLTYYVQGNDAVRSSLSGFVCHTKSEWDSANNDQRYQDLNKPDGYFGKCKDTDADGYDRFVGFLKKLQFMDHAHALAGGKKFWFFHPLAFIRHFRKCGWLSAAELARAIPRKVIEQTKDHNHQTVYPTSEMKWGVALSRSQRFLSPLNLALRKYCISNNGLRLSYFLGNAIQETTYLSRTAEGNGSQATYAPWYGRGVIQLTFEENYKRYGDFKGWHASPASYRDSLEADLFRASDSAGFYWISCAKPLDQVHNINIEGDVLPEFRRITISNACSNYSYPHHACQVGLSEMNFRSCRQFERAGRAVNTGNPDSTNTMNGLIPRTNVFLASIAVMSDEVIDYEEAYEQKPN</sequence>
<evidence type="ECO:0000256" key="1">
    <source>
        <dbReference type="SAM" id="MobiDB-lite"/>
    </source>
</evidence>
<organism evidence="2 3">
    <name type="scientific">Paraburkholderia domus</name>
    <dbReference type="NCBI Taxonomy" id="2793075"/>
    <lineage>
        <taxon>Bacteria</taxon>
        <taxon>Pseudomonadati</taxon>
        <taxon>Pseudomonadota</taxon>
        <taxon>Betaproteobacteria</taxon>
        <taxon>Burkholderiales</taxon>
        <taxon>Burkholderiaceae</taxon>
        <taxon>Paraburkholderia</taxon>
    </lineage>
</organism>
<dbReference type="Proteomes" id="UP000675121">
    <property type="component" value="Unassembled WGS sequence"/>
</dbReference>
<accession>A0A9N8MMR3</accession>
<reference evidence="2" key="1">
    <citation type="submission" date="2021-02" db="EMBL/GenBank/DDBJ databases">
        <authorList>
            <person name="Vanwijnsberghe S."/>
        </authorList>
    </citation>
    <scope>NUCLEOTIDE SEQUENCE</scope>
    <source>
        <strain evidence="2">R-70211</strain>
    </source>
</reference>
<keyword evidence="3" id="KW-1185">Reference proteome</keyword>